<dbReference type="Pfam" id="PF00872">
    <property type="entry name" value="Transposase_mut"/>
    <property type="match status" value="1"/>
</dbReference>
<name>A0A4U7JF02_9FIRM</name>
<comment type="similarity">
    <text evidence="2">Belongs to the transposase mutator family.</text>
</comment>
<keyword evidence="3" id="KW-0815">Transposition</keyword>
<accession>A0A4U7JF02</accession>
<dbReference type="GO" id="GO:0003677">
    <property type="term" value="F:DNA binding"/>
    <property type="evidence" value="ECO:0007669"/>
    <property type="project" value="UniProtKB-KW"/>
</dbReference>
<proteinExistence type="inferred from homology"/>
<evidence type="ECO:0000256" key="5">
    <source>
        <dbReference type="ARBA" id="ARBA00023172"/>
    </source>
</evidence>
<comment type="function">
    <text evidence="1">Required for the transposition of the insertion element.</text>
</comment>
<gene>
    <name evidence="6" type="ORF">EHE19_001965</name>
</gene>
<dbReference type="Proteomes" id="UP000306409">
    <property type="component" value="Chromosome"/>
</dbReference>
<dbReference type="OrthoDB" id="9779930at2"/>
<evidence type="ECO:0000256" key="4">
    <source>
        <dbReference type="ARBA" id="ARBA00023125"/>
    </source>
</evidence>
<evidence type="ECO:0000313" key="7">
    <source>
        <dbReference type="Proteomes" id="UP000306409"/>
    </source>
</evidence>
<dbReference type="GO" id="GO:0004803">
    <property type="term" value="F:transposase activity"/>
    <property type="evidence" value="ECO:0007669"/>
    <property type="project" value="InterPro"/>
</dbReference>
<organism evidence="6 7">
    <name type="scientific">Ruminiclostridium herbifermentans</name>
    <dbReference type="NCBI Taxonomy" id="2488810"/>
    <lineage>
        <taxon>Bacteria</taxon>
        <taxon>Bacillati</taxon>
        <taxon>Bacillota</taxon>
        <taxon>Clostridia</taxon>
        <taxon>Eubacteriales</taxon>
        <taxon>Oscillospiraceae</taxon>
        <taxon>Ruminiclostridium</taxon>
    </lineage>
</organism>
<dbReference type="EMBL" id="CP061336">
    <property type="protein sequence ID" value="QNU67331.1"/>
    <property type="molecule type" value="Genomic_DNA"/>
</dbReference>
<dbReference type="RefSeq" id="WP_137697675.1">
    <property type="nucleotide sequence ID" value="NZ_CP061336.1"/>
</dbReference>
<dbReference type="KEGG" id="rher:EHE19_001965"/>
<reference evidence="6 7" key="1">
    <citation type="submission" date="2020-09" db="EMBL/GenBank/DDBJ databases">
        <title>Characterization and genome sequencing of Ruminiclostridium sp. nov. MA18.</title>
        <authorList>
            <person name="Rettenmaier R."/>
            <person name="Kowollik M.-L."/>
            <person name="Liebl W."/>
            <person name="Zverlov V."/>
        </authorList>
    </citation>
    <scope>NUCLEOTIDE SEQUENCE [LARGE SCALE GENOMIC DNA]</scope>
    <source>
        <strain evidence="6 7">MA18</strain>
    </source>
</reference>
<evidence type="ECO:0000313" key="6">
    <source>
        <dbReference type="EMBL" id="QNU67331.1"/>
    </source>
</evidence>
<sequence length="56" mass="6616">MVRVSVEKTFSEFLDNEAEKLTNAACYERTDARQVFRSGHYKRGLLTTYPLLIIWF</sequence>
<evidence type="ECO:0000256" key="1">
    <source>
        <dbReference type="ARBA" id="ARBA00002190"/>
    </source>
</evidence>
<keyword evidence="4" id="KW-0238">DNA-binding</keyword>
<protein>
    <submittedName>
        <fullName evidence="6">Transposase</fullName>
    </submittedName>
</protein>
<keyword evidence="7" id="KW-1185">Reference proteome</keyword>
<evidence type="ECO:0000256" key="2">
    <source>
        <dbReference type="ARBA" id="ARBA00010961"/>
    </source>
</evidence>
<dbReference type="AlphaFoldDB" id="A0A4U7JF02"/>
<keyword evidence="5" id="KW-0233">DNA recombination</keyword>
<dbReference type="GO" id="GO:0006313">
    <property type="term" value="P:DNA transposition"/>
    <property type="evidence" value="ECO:0007669"/>
    <property type="project" value="InterPro"/>
</dbReference>
<evidence type="ECO:0000256" key="3">
    <source>
        <dbReference type="ARBA" id="ARBA00022578"/>
    </source>
</evidence>
<dbReference type="InterPro" id="IPR001207">
    <property type="entry name" value="Transposase_mutator"/>
</dbReference>